<dbReference type="Pfam" id="PF00102">
    <property type="entry name" value="Y_phosphatase"/>
    <property type="match status" value="2"/>
</dbReference>
<dbReference type="GO" id="GO:0004725">
    <property type="term" value="F:protein tyrosine phosphatase activity"/>
    <property type="evidence" value="ECO:0007669"/>
    <property type="project" value="InterPro"/>
</dbReference>
<evidence type="ECO:0000313" key="6">
    <source>
        <dbReference type="Proteomes" id="UP001222325"/>
    </source>
</evidence>
<dbReference type="InterPro" id="IPR000242">
    <property type="entry name" value="PTP_cat"/>
</dbReference>
<proteinExistence type="inferred from homology"/>
<evidence type="ECO:0000259" key="3">
    <source>
        <dbReference type="PROSITE" id="PS50055"/>
    </source>
</evidence>
<dbReference type="PANTHER" id="PTHR19134:SF449">
    <property type="entry name" value="TYROSINE-PROTEIN PHOSPHATASE 1"/>
    <property type="match status" value="1"/>
</dbReference>
<comment type="similarity">
    <text evidence="1">Belongs to the protein-tyrosine phosphatase family. Non-receptor class subfamily.</text>
</comment>
<dbReference type="InterPro" id="IPR003595">
    <property type="entry name" value="Tyr_Pase_cat"/>
</dbReference>
<dbReference type="InterPro" id="IPR029021">
    <property type="entry name" value="Prot-tyrosine_phosphatase-like"/>
</dbReference>
<dbReference type="EMBL" id="JARJCN010000062">
    <property type="protein sequence ID" value="KAJ7079142.1"/>
    <property type="molecule type" value="Genomic_DNA"/>
</dbReference>
<dbReference type="Gene3D" id="3.90.190.10">
    <property type="entry name" value="Protein tyrosine phosphatase superfamily"/>
    <property type="match status" value="1"/>
</dbReference>
<organism evidence="5 6">
    <name type="scientific">Mycena belliarum</name>
    <dbReference type="NCBI Taxonomy" id="1033014"/>
    <lineage>
        <taxon>Eukaryota</taxon>
        <taxon>Fungi</taxon>
        <taxon>Dikarya</taxon>
        <taxon>Basidiomycota</taxon>
        <taxon>Agaricomycotina</taxon>
        <taxon>Agaricomycetes</taxon>
        <taxon>Agaricomycetidae</taxon>
        <taxon>Agaricales</taxon>
        <taxon>Marasmiineae</taxon>
        <taxon>Mycenaceae</taxon>
        <taxon>Mycena</taxon>
    </lineage>
</organism>
<dbReference type="AlphaFoldDB" id="A0AAD6TTM9"/>
<reference evidence="5" key="1">
    <citation type="submission" date="2023-03" db="EMBL/GenBank/DDBJ databases">
        <title>Massive genome expansion in bonnet fungi (Mycena s.s.) driven by repeated elements and novel gene families across ecological guilds.</title>
        <authorList>
            <consortium name="Lawrence Berkeley National Laboratory"/>
            <person name="Harder C.B."/>
            <person name="Miyauchi S."/>
            <person name="Viragh M."/>
            <person name="Kuo A."/>
            <person name="Thoen E."/>
            <person name="Andreopoulos B."/>
            <person name="Lu D."/>
            <person name="Skrede I."/>
            <person name="Drula E."/>
            <person name="Henrissat B."/>
            <person name="Morin E."/>
            <person name="Kohler A."/>
            <person name="Barry K."/>
            <person name="LaButti K."/>
            <person name="Morin E."/>
            <person name="Salamov A."/>
            <person name="Lipzen A."/>
            <person name="Mereny Z."/>
            <person name="Hegedus B."/>
            <person name="Baldrian P."/>
            <person name="Stursova M."/>
            <person name="Weitz H."/>
            <person name="Taylor A."/>
            <person name="Grigoriev I.V."/>
            <person name="Nagy L.G."/>
            <person name="Martin F."/>
            <person name="Kauserud H."/>
        </authorList>
    </citation>
    <scope>NUCLEOTIDE SEQUENCE</scope>
    <source>
        <strain evidence="5">CBHHK173m</strain>
    </source>
</reference>
<dbReference type="SUPFAM" id="SSF52799">
    <property type="entry name" value="(Phosphotyrosine protein) phosphatases II"/>
    <property type="match status" value="1"/>
</dbReference>
<accession>A0AAD6TTM9</accession>
<evidence type="ECO:0000313" key="5">
    <source>
        <dbReference type="EMBL" id="KAJ7079142.1"/>
    </source>
</evidence>
<keyword evidence="6" id="KW-1185">Reference proteome</keyword>
<dbReference type="SMART" id="SM00404">
    <property type="entry name" value="PTPc_motif"/>
    <property type="match status" value="1"/>
</dbReference>
<comment type="caution">
    <text evidence="5">The sequence shown here is derived from an EMBL/GenBank/DDBJ whole genome shotgun (WGS) entry which is preliminary data.</text>
</comment>
<dbReference type="Proteomes" id="UP001222325">
    <property type="component" value="Unassembled WGS sequence"/>
</dbReference>
<dbReference type="PROSITE" id="PS50055">
    <property type="entry name" value="TYR_PHOSPHATASE_PTP"/>
    <property type="match status" value="1"/>
</dbReference>
<evidence type="ECO:0000256" key="2">
    <source>
        <dbReference type="SAM" id="MobiDB-lite"/>
    </source>
</evidence>
<feature type="domain" description="Tyrosine specific protein phosphatases" evidence="4">
    <location>
        <begin position="247"/>
        <end position="346"/>
    </location>
</feature>
<dbReference type="InterPro" id="IPR000387">
    <property type="entry name" value="Tyr_Pase_dom"/>
</dbReference>
<evidence type="ECO:0000259" key="4">
    <source>
        <dbReference type="PROSITE" id="PS50056"/>
    </source>
</evidence>
<dbReference type="PANTHER" id="PTHR19134">
    <property type="entry name" value="RECEPTOR-TYPE TYROSINE-PROTEIN PHOSPHATASE"/>
    <property type="match status" value="1"/>
</dbReference>
<feature type="domain" description="Tyrosine-protein phosphatase" evidence="3">
    <location>
        <begin position="63"/>
        <end position="355"/>
    </location>
</feature>
<dbReference type="CDD" id="cd00047">
    <property type="entry name" value="PTPc"/>
    <property type="match status" value="1"/>
</dbReference>
<gene>
    <name evidence="5" type="ORF">B0H15DRAFT_954228</name>
</gene>
<feature type="region of interest" description="Disordered" evidence="2">
    <location>
        <begin position="1"/>
        <end position="21"/>
    </location>
</feature>
<dbReference type="InterPro" id="IPR050348">
    <property type="entry name" value="Protein-Tyr_Phosphatase"/>
</dbReference>
<name>A0AAD6TTM9_9AGAR</name>
<protein>
    <submittedName>
        <fullName evidence="5">Protein-tyrosine phosphatase-like protein</fullName>
    </submittedName>
</protein>
<sequence length="357" mass="39537">MTTPPWLSRSRSASHHKHVQRTLQQRESRRAFIRYLYLKELAPPKSISRQLLDHYSIAIGCNPDNGNKNRYGDIMPYDRTLVVVDPLGTQRYLNASWCLEQFGRKWWIASQATLPATAHAFLSLIRQPITLPGTTQTTQGRSQQPNRVKTVVQLTQIVEGGRRKAHSYFPTKVGRSIVHYPEPGSSATALRVTLLQVVDIADACCVKSTVSVTEENREEDPVTFQHLLYTAWPDRGVPEPDDQKSLIAFLRLVDTTNRPAPGDPDLPAIVGCSAGIGRTGTFIAISSLLRHEGYLTAAASPHSSQSVSSPPLGPLPSAFDEDLVAREVDSLREQRPGMVQQASQLELIYSLLEAALV</sequence>
<evidence type="ECO:0000256" key="1">
    <source>
        <dbReference type="ARBA" id="ARBA00009649"/>
    </source>
</evidence>
<feature type="compositionally biased region" description="Polar residues" evidence="2">
    <location>
        <begin position="1"/>
        <end position="11"/>
    </location>
</feature>
<dbReference type="SMART" id="SM00194">
    <property type="entry name" value="PTPc"/>
    <property type="match status" value="1"/>
</dbReference>
<dbReference type="PRINTS" id="PR00700">
    <property type="entry name" value="PRTYPHPHTASE"/>
</dbReference>
<dbReference type="PROSITE" id="PS50056">
    <property type="entry name" value="TYR_PHOSPHATASE_2"/>
    <property type="match status" value="1"/>
</dbReference>